<evidence type="ECO:0000313" key="2">
    <source>
        <dbReference type="Proteomes" id="UP000034350"/>
    </source>
</evidence>
<dbReference type="Proteomes" id="UP000034350">
    <property type="component" value="Unassembled WGS sequence"/>
</dbReference>
<organism evidence="1 2">
    <name type="scientific">Vairimorpha ceranae</name>
    <dbReference type="NCBI Taxonomy" id="40302"/>
    <lineage>
        <taxon>Eukaryota</taxon>
        <taxon>Fungi</taxon>
        <taxon>Fungi incertae sedis</taxon>
        <taxon>Microsporidia</taxon>
        <taxon>Nosematidae</taxon>
        <taxon>Vairimorpha</taxon>
    </lineage>
</organism>
<name>A0A0F9WD28_9MICR</name>
<accession>A0A0F9WD28</accession>
<dbReference type="EMBL" id="JPQZ01000049">
    <property type="protein sequence ID" value="KKO74735.1"/>
    <property type="molecule type" value="Genomic_DNA"/>
</dbReference>
<reference evidence="1 2" key="1">
    <citation type="journal article" date="2015" name="Environ. Microbiol.">
        <title>Genome analyses suggest the presence of polyploidy and recent human-driven expansions in eight global populations of the honeybee pathogen Nosema ceranae.</title>
        <authorList>
            <person name="Pelin A."/>
            <person name="Selman M."/>
            <person name="Aris-Brosou S."/>
            <person name="Farinelli L."/>
            <person name="Corradi N."/>
        </authorList>
    </citation>
    <scope>NUCLEOTIDE SEQUENCE [LARGE SCALE GENOMIC DNA]</scope>
    <source>
        <strain evidence="1 2">PA08 1199</strain>
    </source>
</reference>
<gene>
    <name evidence="1" type="ORF">AAJ76_4900033021</name>
</gene>
<comment type="caution">
    <text evidence="1">The sequence shown here is derived from an EMBL/GenBank/DDBJ whole genome shotgun (WGS) entry which is preliminary data.</text>
</comment>
<evidence type="ECO:0000313" key="1">
    <source>
        <dbReference type="EMBL" id="KKO74735.1"/>
    </source>
</evidence>
<feature type="non-terminal residue" evidence="1">
    <location>
        <position position="1"/>
    </location>
</feature>
<dbReference type="VEuPathDB" id="MicrosporidiaDB:AAJ76_4900033021"/>
<proteinExistence type="predicted"/>
<sequence length="44" mass="5106">IGSKPVMPMYGLNKCIFGKILIKIDFNLVKQITTKKTFFQNRCK</sequence>
<dbReference type="AlphaFoldDB" id="A0A0F9WD28"/>
<dbReference type="RefSeq" id="XP_024330477.1">
    <property type="nucleotide sequence ID" value="XM_024475776.1"/>
</dbReference>
<protein>
    <submittedName>
        <fullName evidence="1">Uncharacterized protein</fullName>
    </submittedName>
</protein>
<keyword evidence="2" id="KW-1185">Reference proteome</keyword>
<dbReference type="GeneID" id="36320723"/>